<dbReference type="SUPFAM" id="SSF55729">
    <property type="entry name" value="Acyl-CoA N-acyltransferases (Nat)"/>
    <property type="match status" value="1"/>
</dbReference>
<dbReference type="EMBL" id="JAOTOJ010000004">
    <property type="protein sequence ID" value="KAK9402004.1"/>
    <property type="molecule type" value="Genomic_DNA"/>
</dbReference>
<keyword evidence="7" id="KW-1185">Reference proteome</keyword>
<comment type="subunit">
    <text evidence="2">Homodimer.</text>
</comment>
<evidence type="ECO:0000256" key="3">
    <source>
        <dbReference type="ARBA" id="ARBA00022490"/>
    </source>
</evidence>
<evidence type="ECO:0000256" key="2">
    <source>
        <dbReference type="ARBA" id="ARBA00011738"/>
    </source>
</evidence>
<dbReference type="Gene3D" id="3.40.630.30">
    <property type="match status" value="1"/>
</dbReference>
<dbReference type="InterPro" id="IPR016181">
    <property type="entry name" value="Acyl_CoA_acyltransferase"/>
</dbReference>
<dbReference type="InterPro" id="IPR051016">
    <property type="entry name" value="Diverse_Substrate_AcTransf"/>
</dbReference>
<evidence type="ECO:0000256" key="4">
    <source>
        <dbReference type="ARBA" id="ARBA00022679"/>
    </source>
</evidence>
<evidence type="ECO:0000313" key="6">
    <source>
        <dbReference type="EMBL" id="KAK9402004.1"/>
    </source>
</evidence>
<gene>
    <name evidence="6" type="ORF">NXF25_010360</name>
</gene>
<evidence type="ECO:0000313" key="7">
    <source>
        <dbReference type="Proteomes" id="UP001474421"/>
    </source>
</evidence>
<protein>
    <submittedName>
        <fullName evidence="6">Diamine acetyltransferase 1</fullName>
    </submittedName>
</protein>
<organism evidence="6 7">
    <name type="scientific">Crotalus adamanteus</name>
    <name type="common">Eastern diamondback rattlesnake</name>
    <dbReference type="NCBI Taxonomy" id="8729"/>
    <lineage>
        <taxon>Eukaryota</taxon>
        <taxon>Metazoa</taxon>
        <taxon>Chordata</taxon>
        <taxon>Craniata</taxon>
        <taxon>Vertebrata</taxon>
        <taxon>Euteleostomi</taxon>
        <taxon>Lepidosauria</taxon>
        <taxon>Squamata</taxon>
        <taxon>Bifurcata</taxon>
        <taxon>Unidentata</taxon>
        <taxon>Episquamata</taxon>
        <taxon>Toxicofera</taxon>
        <taxon>Serpentes</taxon>
        <taxon>Colubroidea</taxon>
        <taxon>Viperidae</taxon>
        <taxon>Crotalinae</taxon>
        <taxon>Crotalus</taxon>
    </lineage>
</organism>
<dbReference type="PANTHER" id="PTHR10545:SF36">
    <property type="entry name" value="DIAMINE ACETYLTRANSFERASE 1"/>
    <property type="match status" value="1"/>
</dbReference>
<dbReference type="GO" id="GO:0004145">
    <property type="term" value="F:diamine N-acetyltransferase activity"/>
    <property type="evidence" value="ECO:0007669"/>
    <property type="project" value="TreeGrafter"/>
</dbReference>
<comment type="subcellular location">
    <subcellularLocation>
        <location evidence="1">Cytoplasm</location>
    </subcellularLocation>
</comment>
<evidence type="ECO:0000256" key="5">
    <source>
        <dbReference type="ARBA" id="ARBA00023315"/>
    </source>
</evidence>
<dbReference type="GO" id="GO:0019809">
    <property type="term" value="F:spermidine binding"/>
    <property type="evidence" value="ECO:0007669"/>
    <property type="project" value="TreeGrafter"/>
</dbReference>
<keyword evidence="4" id="KW-0808">Transferase</keyword>
<reference evidence="6 7" key="1">
    <citation type="journal article" date="2024" name="Proc. Natl. Acad. Sci. U.S.A.">
        <title>The genetic regulatory architecture and epigenomic basis for age-related changes in rattlesnake venom.</title>
        <authorList>
            <person name="Hogan M.P."/>
            <person name="Holding M.L."/>
            <person name="Nystrom G.S."/>
            <person name="Colston T.J."/>
            <person name="Bartlett D.A."/>
            <person name="Mason A.J."/>
            <person name="Ellsworth S.A."/>
            <person name="Rautsaw R.M."/>
            <person name="Lawrence K.C."/>
            <person name="Strickland J.L."/>
            <person name="He B."/>
            <person name="Fraser P."/>
            <person name="Margres M.J."/>
            <person name="Gilbert D.M."/>
            <person name="Gibbs H.L."/>
            <person name="Parkinson C.L."/>
            <person name="Rokyta D.R."/>
        </authorList>
    </citation>
    <scope>NUCLEOTIDE SEQUENCE [LARGE SCALE GENOMIC DNA]</scope>
    <source>
        <strain evidence="6">DRR0105</strain>
    </source>
</reference>
<dbReference type="GO" id="GO:0032918">
    <property type="term" value="P:spermidine acetylation"/>
    <property type="evidence" value="ECO:0007669"/>
    <property type="project" value="TreeGrafter"/>
</dbReference>
<accession>A0AAW1BIV1</accession>
<dbReference type="Proteomes" id="UP001474421">
    <property type="component" value="Unassembled WGS sequence"/>
</dbReference>
<name>A0AAW1BIV1_CROAD</name>
<keyword evidence="5" id="KW-0012">Acyltransferase</keyword>
<keyword evidence="3" id="KW-0963">Cytoplasm</keyword>
<proteinExistence type="predicted"/>
<sequence>MCLCRQRRARDANEETSSLALQLSGTRERWGTQGKTPPKMASFHIRAARPEDCADILRLIKELAKYEDMEDQVVLTEKDLLEDGFGEHPFYHCLVAEVPKEHWTPEGYSL</sequence>
<dbReference type="PANTHER" id="PTHR10545">
    <property type="entry name" value="DIAMINE N-ACETYLTRANSFERASE"/>
    <property type="match status" value="1"/>
</dbReference>
<comment type="caution">
    <text evidence="6">The sequence shown here is derived from an EMBL/GenBank/DDBJ whole genome shotgun (WGS) entry which is preliminary data.</text>
</comment>
<dbReference type="GO" id="GO:0005737">
    <property type="term" value="C:cytoplasm"/>
    <property type="evidence" value="ECO:0007669"/>
    <property type="project" value="UniProtKB-SubCell"/>
</dbReference>
<dbReference type="AlphaFoldDB" id="A0AAW1BIV1"/>
<evidence type="ECO:0000256" key="1">
    <source>
        <dbReference type="ARBA" id="ARBA00004496"/>
    </source>
</evidence>